<gene>
    <name evidence="5" type="ORF">BA1DRAFT_00824</name>
</gene>
<proteinExistence type="predicted"/>
<dbReference type="GO" id="GO:0035657">
    <property type="term" value="C:eRF1 methyltransferase complex"/>
    <property type="evidence" value="ECO:0007669"/>
    <property type="project" value="TreeGrafter"/>
</dbReference>
<reference evidence="5 6" key="1">
    <citation type="submission" date="2014-03" db="EMBL/GenBank/DDBJ databases">
        <title>Draft Genome of Photorhabdus luminescens BA1, an Egyptian Isolate.</title>
        <authorList>
            <person name="Ghazal S."/>
            <person name="Hurst S.G.IV."/>
            <person name="Morris K."/>
            <person name="Thomas K."/>
            <person name="Tisa L.S."/>
        </authorList>
    </citation>
    <scope>NUCLEOTIDE SEQUENCE [LARGE SCALE GENOMIC DNA]</scope>
    <source>
        <strain evidence="5 6">BA1</strain>
    </source>
</reference>
<dbReference type="SUPFAM" id="SSF53335">
    <property type="entry name" value="S-adenosyl-L-methionine-dependent methyltransferases"/>
    <property type="match status" value="1"/>
</dbReference>
<evidence type="ECO:0000313" key="6">
    <source>
        <dbReference type="Proteomes" id="UP000023464"/>
    </source>
</evidence>
<keyword evidence="3" id="KW-0949">S-adenosyl-L-methionine</keyword>
<protein>
    <submittedName>
        <fullName evidence="5">Methyltransferase family protein</fullName>
    </submittedName>
</protein>
<dbReference type="PATRIC" id="fig|1393736.3.peg.836"/>
<dbReference type="InterPro" id="IPR052190">
    <property type="entry name" value="Euk-Arch_PrmC-MTase"/>
</dbReference>
<dbReference type="InterPro" id="IPR007848">
    <property type="entry name" value="Small_mtfrase_dom"/>
</dbReference>
<keyword evidence="6" id="KW-1185">Reference proteome</keyword>
<organism evidence="5 6">
    <name type="scientific">Photorhabdus aegyptia</name>
    <dbReference type="NCBI Taxonomy" id="2805098"/>
    <lineage>
        <taxon>Bacteria</taxon>
        <taxon>Pseudomonadati</taxon>
        <taxon>Pseudomonadota</taxon>
        <taxon>Gammaproteobacteria</taxon>
        <taxon>Enterobacterales</taxon>
        <taxon>Morganellaceae</taxon>
        <taxon>Photorhabdus</taxon>
    </lineage>
</organism>
<dbReference type="GO" id="GO:0008276">
    <property type="term" value="F:protein methyltransferase activity"/>
    <property type="evidence" value="ECO:0007669"/>
    <property type="project" value="TreeGrafter"/>
</dbReference>
<dbReference type="Pfam" id="PF05175">
    <property type="entry name" value="MTS"/>
    <property type="match status" value="1"/>
</dbReference>
<feature type="domain" description="Methyltransferase small" evidence="4">
    <location>
        <begin position="43"/>
        <end position="143"/>
    </location>
</feature>
<dbReference type="EMBL" id="JFGV01000009">
    <property type="protein sequence ID" value="EYU16540.1"/>
    <property type="molecule type" value="Genomic_DNA"/>
</dbReference>
<dbReference type="PANTHER" id="PTHR45875">
    <property type="entry name" value="METHYLTRANSFERASE N6AMT1"/>
    <property type="match status" value="1"/>
</dbReference>
<dbReference type="Proteomes" id="UP000023464">
    <property type="component" value="Unassembled WGS sequence"/>
</dbReference>
<dbReference type="GO" id="GO:0032259">
    <property type="term" value="P:methylation"/>
    <property type="evidence" value="ECO:0007669"/>
    <property type="project" value="UniProtKB-KW"/>
</dbReference>
<sequence length="230" mass="26107">MSKYREAVVEELLERHESVVQNITFSLNGMTWDLMPGVYAPHLTGGALLYPEWLQFNQETRFCEIGCGMGYLSVLVALTGCKHVLATDISSVAVENTLRNVKRHSVQEQVEVIQSNLFNEIETGRQFDIIFWNSSFVDGIAQRPESELNSAIYDYGYETHKRFLTEAFNYLAPMGKVLLGFTDLGDINKLCHEAECLNRHVSILRAAHVDTKLGGLTYQLLEITKRLKEN</sequence>
<evidence type="ECO:0000256" key="1">
    <source>
        <dbReference type="ARBA" id="ARBA00022603"/>
    </source>
</evidence>
<dbReference type="InterPro" id="IPR029063">
    <property type="entry name" value="SAM-dependent_MTases_sf"/>
</dbReference>
<dbReference type="GO" id="GO:0008757">
    <property type="term" value="F:S-adenosylmethionine-dependent methyltransferase activity"/>
    <property type="evidence" value="ECO:0007669"/>
    <property type="project" value="TreeGrafter"/>
</dbReference>
<evidence type="ECO:0000256" key="2">
    <source>
        <dbReference type="ARBA" id="ARBA00022679"/>
    </source>
</evidence>
<keyword evidence="1 5" id="KW-0489">Methyltransferase</keyword>
<dbReference type="Gene3D" id="3.40.50.150">
    <property type="entry name" value="Vaccinia Virus protein VP39"/>
    <property type="match status" value="1"/>
</dbReference>
<accession>A0A022PQ66</accession>
<dbReference type="RefSeq" id="WP_036776252.1">
    <property type="nucleotide sequence ID" value="NZ_CAWLTM010000106.1"/>
</dbReference>
<keyword evidence="2 5" id="KW-0808">Transferase</keyword>
<dbReference type="CDD" id="cd02440">
    <property type="entry name" value="AdoMet_MTases"/>
    <property type="match status" value="1"/>
</dbReference>
<comment type="caution">
    <text evidence="5">The sequence shown here is derived from an EMBL/GenBank/DDBJ whole genome shotgun (WGS) entry which is preliminary data.</text>
</comment>
<dbReference type="PANTHER" id="PTHR45875:SF1">
    <property type="entry name" value="METHYLTRANSFERASE N6AMT1"/>
    <property type="match status" value="1"/>
</dbReference>
<evidence type="ECO:0000256" key="3">
    <source>
        <dbReference type="ARBA" id="ARBA00022691"/>
    </source>
</evidence>
<dbReference type="AlphaFoldDB" id="A0A022PQ66"/>
<evidence type="ECO:0000259" key="4">
    <source>
        <dbReference type="Pfam" id="PF05175"/>
    </source>
</evidence>
<name>A0A022PQ66_9GAMM</name>
<evidence type="ECO:0000313" key="5">
    <source>
        <dbReference type="EMBL" id="EYU16540.1"/>
    </source>
</evidence>